<sequence length="385" mass="40074">MRRFDPDGSAVRVRAVMQTAIARRRVVGAHVLASLNGVVIVDEVAGLRDLERDEPMPASPLFRLASLTKPVTSAVALGLAREGRLDLDAPISALLPGFQPALPDCTVPVITSRQLMLHTAGLSYGFSFPHDDNPYARAGVSDGLAEPGVSLRDNLARLASVPLLFAPGTGWQYSLSLDVLGGVLEAATGQTLDALVRERIGAPLGWTRSGFAPGEGDDMGPAYVDGPVRMGARHVLKSPLGGGTYGEVVFAPDRALDPASYPSGGAGMVGDAREYLAFLEMLRVGGGDVLDPQDAAVFGVNATGTLSTTPGREGLGFGIGASVLNDPDAARAPLSPGSFSWGGAYGHSWFVDRALGLSVVMLSNTTFAGMTGPYPDAVRDAFFVD</sequence>
<organism evidence="2 3">
    <name type="scientific">Ameyamaea chiangmaiensis</name>
    <dbReference type="NCBI Taxonomy" id="442969"/>
    <lineage>
        <taxon>Bacteria</taxon>
        <taxon>Pseudomonadati</taxon>
        <taxon>Pseudomonadota</taxon>
        <taxon>Alphaproteobacteria</taxon>
        <taxon>Acetobacterales</taxon>
        <taxon>Acetobacteraceae</taxon>
        <taxon>Ameyamaea</taxon>
    </lineage>
</organism>
<reference evidence="2 3" key="1">
    <citation type="submission" date="2020-06" db="EMBL/GenBank/DDBJ databases">
        <title>Description of novel acetic acid bacteria.</title>
        <authorList>
            <person name="Sombolestani A."/>
        </authorList>
    </citation>
    <scope>NUCLEOTIDE SEQUENCE [LARGE SCALE GENOMIC DNA]</scope>
    <source>
        <strain evidence="2 3">LMG 27010</strain>
    </source>
</reference>
<dbReference type="SUPFAM" id="SSF56601">
    <property type="entry name" value="beta-lactamase/transpeptidase-like"/>
    <property type="match status" value="1"/>
</dbReference>
<protein>
    <submittedName>
        <fullName evidence="2">Beta-lactamase family protein</fullName>
    </submittedName>
</protein>
<evidence type="ECO:0000313" key="3">
    <source>
        <dbReference type="Proteomes" id="UP000585665"/>
    </source>
</evidence>
<keyword evidence="3" id="KW-1185">Reference proteome</keyword>
<name>A0A850PBV1_9PROT</name>
<dbReference type="Pfam" id="PF00144">
    <property type="entry name" value="Beta-lactamase"/>
    <property type="match status" value="1"/>
</dbReference>
<feature type="domain" description="Beta-lactamase-related" evidence="1">
    <location>
        <begin position="14"/>
        <end position="368"/>
    </location>
</feature>
<dbReference type="PANTHER" id="PTHR43283">
    <property type="entry name" value="BETA-LACTAMASE-RELATED"/>
    <property type="match status" value="1"/>
</dbReference>
<evidence type="ECO:0000259" key="1">
    <source>
        <dbReference type="Pfam" id="PF00144"/>
    </source>
</evidence>
<proteinExistence type="predicted"/>
<gene>
    <name evidence="2" type="ORF">HUK82_06165</name>
</gene>
<dbReference type="InterPro" id="IPR012338">
    <property type="entry name" value="Beta-lactam/transpept-like"/>
</dbReference>
<dbReference type="InterPro" id="IPR001466">
    <property type="entry name" value="Beta-lactam-related"/>
</dbReference>
<dbReference type="InterPro" id="IPR050789">
    <property type="entry name" value="Diverse_Enzym_Activities"/>
</dbReference>
<dbReference type="AlphaFoldDB" id="A0A850PBV1"/>
<comment type="caution">
    <text evidence="2">The sequence shown here is derived from an EMBL/GenBank/DDBJ whole genome shotgun (WGS) entry which is preliminary data.</text>
</comment>
<dbReference type="Proteomes" id="UP000585665">
    <property type="component" value="Unassembled WGS sequence"/>
</dbReference>
<accession>A0A850PBV1</accession>
<dbReference type="PANTHER" id="PTHR43283:SF3">
    <property type="entry name" value="BETA-LACTAMASE FAMILY PROTEIN (AFU_ORTHOLOGUE AFUA_5G07500)"/>
    <property type="match status" value="1"/>
</dbReference>
<dbReference type="Gene3D" id="3.40.710.10">
    <property type="entry name" value="DD-peptidase/beta-lactamase superfamily"/>
    <property type="match status" value="1"/>
</dbReference>
<dbReference type="EMBL" id="JABXXR010000029">
    <property type="protein sequence ID" value="NVN40149.1"/>
    <property type="molecule type" value="Genomic_DNA"/>
</dbReference>
<evidence type="ECO:0000313" key="2">
    <source>
        <dbReference type="EMBL" id="NVN40149.1"/>
    </source>
</evidence>